<dbReference type="PANTHER" id="PTHR47382:SF7">
    <property type="entry name" value="USPA DOMAIN-CONTAINING PROTEIN"/>
    <property type="match status" value="1"/>
</dbReference>
<dbReference type="PANTHER" id="PTHR47382">
    <property type="entry name" value="U-BOX DOMAIN-CONTAINING PROTEIN 52-LIKE"/>
    <property type="match status" value="1"/>
</dbReference>
<name>A0AAE1VNP0_9SOLA</name>
<sequence>MQVQVYTNEESNKRKNLLEKYIRLCNDAKEGASLYQSETTLPNFQNFVTLTVLDFTLADRSSRYTRRAKKGRDIGEYVKNNAPEFCEVKVVGQVLEPIQSFTRGQPEIARNSERNFLECICFSGKFY</sequence>
<organism evidence="1 2">
    <name type="scientific">Anisodus tanguticus</name>
    <dbReference type="NCBI Taxonomy" id="243964"/>
    <lineage>
        <taxon>Eukaryota</taxon>
        <taxon>Viridiplantae</taxon>
        <taxon>Streptophyta</taxon>
        <taxon>Embryophyta</taxon>
        <taxon>Tracheophyta</taxon>
        <taxon>Spermatophyta</taxon>
        <taxon>Magnoliopsida</taxon>
        <taxon>eudicotyledons</taxon>
        <taxon>Gunneridae</taxon>
        <taxon>Pentapetalae</taxon>
        <taxon>asterids</taxon>
        <taxon>lamiids</taxon>
        <taxon>Solanales</taxon>
        <taxon>Solanaceae</taxon>
        <taxon>Solanoideae</taxon>
        <taxon>Hyoscyameae</taxon>
        <taxon>Anisodus</taxon>
    </lineage>
</organism>
<evidence type="ECO:0000313" key="2">
    <source>
        <dbReference type="Proteomes" id="UP001291623"/>
    </source>
</evidence>
<dbReference type="EMBL" id="JAVYJV010000005">
    <property type="protein sequence ID" value="KAK4370811.1"/>
    <property type="molecule type" value="Genomic_DNA"/>
</dbReference>
<evidence type="ECO:0000313" key="1">
    <source>
        <dbReference type="EMBL" id="KAK4370811.1"/>
    </source>
</evidence>
<gene>
    <name evidence="1" type="ORF">RND71_010286</name>
</gene>
<accession>A0AAE1VNP0</accession>
<proteinExistence type="predicted"/>
<comment type="caution">
    <text evidence="1">The sequence shown here is derived from an EMBL/GenBank/DDBJ whole genome shotgun (WGS) entry which is preliminary data.</text>
</comment>
<dbReference type="Proteomes" id="UP001291623">
    <property type="component" value="Unassembled WGS sequence"/>
</dbReference>
<keyword evidence="2" id="KW-1185">Reference proteome</keyword>
<protein>
    <submittedName>
        <fullName evidence="1">Uncharacterized protein</fullName>
    </submittedName>
</protein>
<reference evidence="1" key="1">
    <citation type="submission" date="2023-12" db="EMBL/GenBank/DDBJ databases">
        <title>Genome assembly of Anisodus tanguticus.</title>
        <authorList>
            <person name="Wang Y.-J."/>
        </authorList>
    </citation>
    <scope>NUCLEOTIDE SEQUENCE</scope>
    <source>
        <strain evidence="1">KB-2021</strain>
        <tissue evidence="1">Leaf</tissue>
    </source>
</reference>
<dbReference type="AlphaFoldDB" id="A0AAE1VNP0"/>